<accession>A0A8J7PCE1</accession>
<feature type="domain" description="Manganese/iron superoxide dismutase C-terminal" evidence="5">
    <location>
        <begin position="22"/>
        <end position="122"/>
    </location>
</feature>
<keyword evidence="4" id="KW-0560">Oxidoreductase</keyword>
<dbReference type="GO" id="GO:0004784">
    <property type="term" value="F:superoxide dismutase activity"/>
    <property type="evidence" value="ECO:0007669"/>
    <property type="project" value="UniProtKB-EC"/>
</dbReference>
<evidence type="ECO:0000259" key="5">
    <source>
        <dbReference type="Pfam" id="PF02777"/>
    </source>
</evidence>
<keyword evidence="3" id="KW-0479">Metal-binding</keyword>
<protein>
    <recommendedName>
        <fullName evidence="2">superoxide dismutase</fullName>
        <ecNumber evidence="2">1.15.1.1</ecNumber>
    </recommendedName>
</protein>
<dbReference type="Pfam" id="PF02777">
    <property type="entry name" value="Sod_Fe_C"/>
    <property type="match status" value="1"/>
</dbReference>
<dbReference type="InterPro" id="IPR019832">
    <property type="entry name" value="Mn/Fe_SOD_C"/>
</dbReference>
<dbReference type="GO" id="GO:0046872">
    <property type="term" value="F:metal ion binding"/>
    <property type="evidence" value="ECO:0007669"/>
    <property type="project" value="UniProtKB-KW"/>
</dbReference>
<gene>
    <name evidence="6" type="ORF">J0M35_08500</name>
</gene>
<name>A0A8J7PCE1_9BACT</name>
<dbReference type="Gene3D" id="3.55.40.20">
    <property type="entry name" value="Iron/manganese superoxide dismutase, C-terminal domain"/>
    <property type="match status" value="1"/>
</dbReference>
<evidence type="ECO:0000313" key="7">
    <source>
        <dbReference type="Proteomes" id="UP000664277"/>
    </source>
</evidence>
<reference evidence="6" key="1">
    <citation type="submission" date="2021-02" db="EMBL/GenBank/DDBJ databases">
        <title>Genome-Resolved Metagenomics of a Microbial Community Performing Photosynthetic Biological Nutrient Removal.</title>
        <authorList>
            <person name="Mcdaniel E.A."/>
        </authorList>
    </citation>
    <scope>NUCLEOTIDE SEQUENCE</scope>
    <source>
        <strain evidence="6">UWPOB_OBS1</strain>
    </source>
</reference>
<dbReference type="EMBL" id="JAFLCK010000010">
    <property type="protein sequence ID" value="MBN8660386.1"/>
    <property type="molecule type" value="Genomic_DNA"/>
</dbReference>
<comment type="similarity">
    <text evidence="1">Belongs to the iron/manganese superoxide dismutase family.</text>
</comment>
<proteinExistence type="inferred from homology"/>
<sequence>MRLHEYYFGNLKAGGSELKENSEIGKAIIETYGSIEVWKNDFFKVGGMRGVGWAILFQDPETKVLSNHWVTLHEEGNIAGFKPILVMDVWEHAFLLDYKPAERPKYIEAFYANVDWAKVESRLIK</sequence>
<evidence type="ECO:0000256" key="2">
    <source>
        <dbReference type="ARBA" id="ARBA00012682"/>
    </source>
</evidence>
<dbReference type="EC" id="1.15.1.1" evidence="2"/>
<dbReference type="InterPro" id="IPR050265">
    <property type="entry name" value="Fe/Mn_Superoxide_Dismutase"/>
</dbReference>
<dbReference type="AlphaFoldDB" id="A0A8J7PCE1"/>
<dbReference type="Proteomes" id="UP000664277">
    <property type="component" value="Unassembled WGS sequence"/>
</dbReference>
<dbReference type="InterPro" id="IPR036314">
    <property type="entry name" value="SOD_C_sf"/>
</dbReference>
<organism evidence="6 7">
    <name type="scientific">Candidatus Obscuribacter phosphatis</name>
    <dbReference type="NCBI Taxonomy" id="1906157"/>
    <lineage>
        <taxon>Bacteria</taxon>
        <taxon>Bacillati</taxon>
        <taxon>Candidatus Melainabacteria</taxon>
        <taxon>Candidatus Obscuribacterales</taxon>
        <taxon>Candidatus Obscuribacteraceae</taxon>
        <taxon>Candidatus Obscuribacter</taxon>
    </lineage>
</organism>
<dbReference type="SUPFAM" id="SSF54719">
    <property type="entry name" value="Fe,Mn superoxide dismutase (SOD), C-terminal domain"/>
    <property type="match status" value="1"/>
</dbReference>
<comment type="caution">
    <text evidence="6">The sequence shown here is derived from an EMBL/GenBank/DDBJ whole genome shotgun (WGS) entry which is preliminary data.</text>
</comment>
<evidence type="ECO:0000256" key="1">
    <source>
        <dbReference type="ARBA" id="ARBA00008714"/>
    </source>
</evidence>
<dbReference type="PANTHER" id="PTHR11404">
    <property type="entry name" value="SUPEROXIDE DISMUTASE 2"/>
    <property type="match status" value="1"/>
</dbReference>
<dbReference type="PANTHER" id="PTHR11404:SF6">
    <property type="entry name" value="SUPEROXIDE DISMUTASE [MN], MITOCHONDRIAL"/>
    <property type="match status" value="1"/>
</dbReference>
<evidence type="ECO:0000256" key="4">
    <source>
        <dbReference type="ARBA" id="ARBA00023002"/>
    </source>
</evidence>
<evidence type="ECO:0000313" key="6">
    <source>
        <dbReference type="EMBL" id="MBN8660386.1"/>
    </source>
</evidence>
<evidence type="ECO:0000256" key="3">
    <source>
        <dbReference type="ARBA" id="ARBA00022723"/>
    </source>
</evidence>